<protein>
    <submittedName>
        <fullName evidence="1">Uncharacterized protein</fullName>
    </submittedName>
</protein>
<accession>A0ABY6KF88</accession>
<gene>
    <name evidence="1" type="ORF">LAZ67_3005645</name>
</gene>
<keyword evidence="2" id="KW-1185">Reference proteome</keyword>
<evidence type="ECO:0000313" key="2">
    <source>
        <dbReference type="Proteomes" id="UP001235939"/>
    </source>
</evidence>
<dbReference type="EMBL" id="CP092865">
    <property type="protein sequence ID" value="UYV65850.1"/>
    <property type="molecule type" value="Genomic_DNA"/>
</dbReference>
<dbReference type="Proteomes" id="UP001235939">
    <property type="component" value="Chromosome 03"/>
</dbReference>
<organism evidence="1 2">
    <name type="scientific">Cordylochernes scorpioides</name>
    <dbReference type="NCBI Taxonomy" id="51811"/>
    <lineage>
        <taxon>Eukaryota</taxon>
        <taxon>Metazoa</taxon>
        <taxon>Ecdysozoa</taxon>
        <taxon>Arthropoda</taxon>
        <taxon>Chelicerata</taxon>
        <taxon>Arachnida</taxon>
        <taxon>Pseudoscorpiones</taxon>
        <taxon>Cheliferoidea</taxon>
        <taxon>Chernetidae</taxon>
        <taxon>Cordylochernes</taxon>
    </lineage>
</organism>
<name>A0ABY6KF88_9ARAC</name>
<reference evidence="1 2" key="1">
    <citation type="submission" date="2022-01" db="EMBL/GenBank/DDBJ databases">
        <title>A chromosomal length assembly of Cordylochernes scorpioides.</title>
        <authorList>
            <person name="Zeh D."/>
            <person name="Zeh J."/>
        </authorList>
    </citation>
    <scope>NUCLEOTIDE SEQUENCE [LARGE SCALE GENOMIC DNA]</scope>
    <source>
        <strain evidence="1">IN4F17</strain>
        <tissue evidence="1">Whole Body</tissue>
    </source>
</reference>
<sequence>MCSIRFLFLQALGFDGMEEVSFFQLGGRFPVFRLFIGHDNNNNLSCPMKSLRCPRTSLSQKSQCPLYWVCKSVALSPCQFSARLRSLLDMRIYG</sequence>
<proteinExistence type="predicted"/>
<evidence type="ECO:0000313" key="1">
    <source>
        <dbReference type="EMBL" id="UYV65850.1"/>
    </source>
</evidence>